<dbReference type="EMBL" id="CP144746">
    <property type="protein sequence ID" value="WVZ55594.1"/>
    <property type="molecule type" value="Genomic_DNA"/>
</dbReference>
<evidence type="ECO:0008006" key="3">
    <source>
        <dbReference type="Google" id="ProtNLM"/>
    </source>
</evidence>
<accession>A0AAQ3PZD6</accession>
<name>A0AAQ3PZD6_PASNO</name>
<sequence>MNVPKFLWSEAVMTAVYLINRTPSRLLGWKTPYEMLRGTNEFIVPPKAFCGKVRSTSSQVYICGIFIKSKRIHMLVSY</sequence>
<keyword evidence="2" id="KW-1185">Reference proteome</keyword>
<evidence type="ECO:0000313" key="1">
    <source>
        <dbReference type="EMBL" id="WVZ55594.1"/>
    </source>
</evidence>
<dbReference type="SUPFAM" id="SSF53098">
    <property type="entry name" value="Ribonuclease H-like"/>
    <property type="match status" value="1"/>
</dbReference>
<proteinExistence type="predicted"/>
<protein>
    <recommendedName>
        <fullName evidence="3">Retrovirus-related Pol polyprotein from transposon TNT 1-94</fullName>
    </recommendedName>
</protein>
<dbReference type="AlphaFoldDB" id="A0AAQ3PZD6"/>
<evidence type="ECO:0000313" key="2">
    <source>
        <dbReference type="Proteomes" id="UP001341281"/>
    </source>
</evidence>
<organism evidence="1 2">
    <name type="scientific">Paspalum notatum var. saurae</name>
    <dbReference type="NCBI Taxonomy" id="547442"/>
    <lineage>
        <taxon>Eukaryota</taxon>
        <taxon>Viridiplantae</taxon>
        <taxon>Streptophyta</taxon>
        <taxon>Embryophyta</taxon>
        <taxon>Tracheophyta</taxon>
        <taxon>Spermatophyta</taxon>
        <taxon>Magnoliopsida</taxon>
        <taxon>Liliopsida</taxon>
        <taxon>Poales</taxon>
        <taxon>Poaceae</taxon>
        <taxon>PACMAD clade</taxon>
        <taxon>Panicoideae</taxon>
        <taxon>Andropogonodae</taxon>
        <taxon>Paspaleae</taxon>
        <taxon>Paspalinae</taxon>
        <taxon>Paspalum</taxon>
    </lineage>
</organism>
<reference evidence="1 2" key="1">
    <citation type="submission" date="2024-02" db="EMBL/GenBank/DDBJ databases">
        <title>High-quality chromosome-scale genome assembly of Pensacola bahiagrass (Paspalum notatum Flugge var. saurae).</title>
        <authorList>
            <person name="Vega J.M."/>
            <person name="Podio M."/>
            <person name="Orjuela J."/>
            <person name="Siena L.A."/>
            <person name="Pessino S.C."/>
            <person name="Combes M.C."/>
            <person name="Mariac C."/>
            <person name="Albertini E."/>
            <person name="Pupilli F."/>
            <person name="Ortiz J.P.A."/>
            <person name="Leblanc O."/>
        </authorList>
    </citation>
    <scope>NUCLEOTIDE SEQUENCE [LARGE SCALE GENOMIC DNA]</scope>
    <source>
        <strain evidence="1">R1</strain>
        <tissue evidence="1">Leaf</tissue>
    </source>
</reference>
<dbReference type="InterPro" id="IPR012337">
    <property type="entry name" value="RNaseH-like_sf"/>
</dbReference>
<dbReference type="Proteomes" id="UP001341281">
    <property type="component" value="Chromosome 02"/>
</dbReference>
<gene>
    <name evidence="1" type="ORF">U9M48_006234</name>
</gene>